<feature type="region of interest" description="Disordered" evidence="1">
    <location>
        <begin position="82"/>
        <end position="103"/>
    </location>
</feature>
<sequence>MAGQAKLRCAGAGNGSEAVSLSDPAAGRALPATLQPDLGLGRLLTLGGGEDALLLTGCSALPALAGSLFCFTQGLAFITRTTRSDQGGSAAGSSRRRAQRQQH</sequence>
<evidence type="ECO:0000313" key="2">
    <source>
        <dbReference type="EMBL" id="GFH16593.1"/>
    </source>
</evidence>
<gene>
    <name evidence="2" type="ORF">HaLaN_13037</name>
</gene>
<keyword evidence="3" id="KW-1185">Reference proteome</keyword>
<reference evidence="2 3" key="1">
    <citation type="submission" date="2020-02" db="EMBL/GenBank/DDBJ databases">
        <title>Draft genome sequence of Haematococcus lacustris strain NIES-144.</title>
        <authorList>
            <person name="Morimoto D."/>
            <person name="Nakagawa S."/>
            <person name="Yoshida T."/>
            <person name="Sawayama S."/>
        </authorList>
    </citation>
    <scope>NUCLEOTIDE SEQUENCE [LARGE SCALE GENOMIC DNA]</scope>
    <source>
        <strain evidence="2 3">NIES-144</strain>
    </source>
</reference>
<evidence type="ECO:0000256" key="1">
    <source>
        <dbReference type="SAM" id="MobiDB-lite"/>
    </source>
</evidence>
<accession>A0A699Z221</accession>
<feature type="compositionally biased region" description="Basic residues" evidence="1">
    <location>
        <begin position="94"/>
        <end position="103"/>
    </location>
</feature>
<protein>
    <submittedName>
        <fullName evidence="2">Uncharacterized protein</fullName>
    </submittedName>
</protein>
<name>A0A699Z221_HAELA</name>
<dbReference type="AlphaFoldDB" id="A0A699Z221"/>
<evidence type="ECO:0000313" key="3">
    <source>
        <dbReference type="Proteomes" id="UP000485058"/>
    </source>
</evidence>
<dbReference type="EMBL" id="BLLF01001019">
    <property type="protein sequence ID" value="GFH16593.1"/>
    <property type="molecule type" value="Genomic_DNA"/>
</dbReference>
<comment type="caution">
    <text evidence="2">The sequence shown here is derived from an EMBL/GenBank/DDBJ whole genome shotgun (WGS) entry which is preliminary data.</text>
</comment>
<proteinExistence type="predicted"/>
<organism evidence="2 3">
    <name type="scientific">Haematococcus lacustris</name>
    <name type="common">Green alga</name>
    <name type="synonym">Haematococcus pluvialis</name>
    <dbReference type="NCBI Taxonomy" id="44745"/>
    <lineage>
        <taxon>Eukaryota</taxon>
        <taxon>Viridiplantae</taxon>
        <taxon>Chlorophyta</taxon>
        <taxon>core chlorophytes</taxon>
        <taxon>Chlorophyceae</taxon>
        <taxon>CS clade</taxon>
        <taxon>Chlamydomonadales</taxon>
        <taxon>Haematococcaceae</taxon>
        <taxon>Haematococcus</taxon>
    </lineage>
</organism>
<dbReference type="Proteomes" id="UP000485058">
    <property type="component" value="Unassembled WGS sequence"/>
</dbReference>